<proteinExistence type="predicted"/>
<evidence type="ECO:0008006" key="4">
    <source>
        <dbReference type="Google" id="ProtNLM"/>
    </source>
</evidence>
<name>A0A1E3LZN1_9SPHN</name>
<dbReference type="STRING" id="1888892.BFL28_11635"/>
<accession>A0A1E3LZN1</accession>
<feature type="transmembrane region" description="Helical" evidence="1">
    <location>
        <begin position="36"/>
        <end position="55"/>
    </location>
</feature>
<sequence>MTTQTSTALVPVADAKASETRQGCCETGQKGGRMKWLMFAAVALLVLGLVTGSAVFGFAAIAPLLYALPCLAMCGMCLFKHGGTAKS</sequence>
<protein>
    <recommendedName>
        <fullName evidence="4">DUF2933 domain-containing protein</fullName>
    </recommendedName>
</protein>
<feature type="transmembrane region" description="Helical" evidence="1">
    <location>
        <begin position="61"/>
        <end position="79"/>
    </location>
</feature>
<evidence type="ECO:0000313" key="3">
    <source>
        <dbReference type="Proteomes" id="UP000094487"/>
    </source>
</evidence>
<keyword evidence="3" id="KW-1185">Reference proteome</keyword>
<gene>
    <name evidence="2" type="ORF">BFL28_11635</name>
</gene>
<comment type="caution">
    <text evidence="2">The sequence shown here is derived from an EMBL/GenBank/DDBJ whole genome shotgun (WGS) entry which is preliminary data.</text>
</comment>
<keyword evidence="1" id="KW-1133">Transmembrane helix</keyword>
<dbReference type="RefSeq" id="WP_004212971.1">
    <property type="nucleotide sequence ID" value="NZ_MDDS01000007.1"/>
</dbReference>
<keyword evidence="1" id="KW-0812">Transmembrane</keyword>
<dbReference type="Proteomes" id="UP000094487">
    <property type="component" value="Unassembled WGS sequence"/>
</dbReference>
<dbReference type="EMBL" id="MDDS01000007">
    <property type="protein sequence ID" value="ODP39194.1"/>
    <property type="molecule type" value="Genomic_DNA"/>
</dbReference>
<evidence type="ECO:0000256" key="1">
    <source>
        <dbReference type="SAM" id="Phobius"/>
    </source>
</evidence>
<reference evidence="2 3" key="1">
    <citation type="submission" date="2016-08" db="EMBL/GenBank/DDBJ databases">
        <title>Draft genome of the agarase producing Sphingomonas sp. MCT13.</title>
        <authorList>
            <person name="D'Andrea M.M."/>
            <person name="Rossolini G.M."/>
            <person name="Thaller M.C."/>
        </authorList>
    </citation>
    <scope>NUCLEOTIDE SEQUENCE [LARGE SCALE GENOMIC DNA]</scope>
    <source>
        <strain evidence="2 3">MCT13</strain>
    </source>
</reference>
<dbReference type="OrthoDB" id="7595665at2"/>
<evidence type="ECO:0000313" key="2">
    <source>
        <dbReference type="EMBL" id="ODP39194.1"/>
    </source>
</evidence>
<organism evidence="2 3">
    <name type="scientific">Sphingomonas turrisvirgatae</name>
    <dbReference type="NCBI Taxonomy" id="1888892"/>
    <lineage>
        <taxon>Bacteria</taxon>
        <taxon>Pseudomonadati</taxon>
        <taxon>Pseudomonadota</taxon>
        <taxon>Alphaproteobacteria</taxon>
        <taxon>Sphingomonadales</taxon>
        <taxon>Sphingomonadaceae</taxon>
        <taxon>Sphingomonas</taxon>
    </lineage>
</organism>
<keyword evidence="1" id="KW-0472">Membrane</keyword>
<dbReference type="AlphaFoldDB" id="A0A1E3LZN1"/>